<keyword evidence="4" id="KW-1134">Transmembrane beta strand</keyword>
<evidence type="ECO:0000256" key="10">
    <source>
        <dbReference type="ARBA" id="ARBA00023237"/>
    </source>
</evidence>
<keyword evidence="9" id="KW-0472">Membrane</keyword>
<dbReference type="CDD" id="cd00342">
    <property type="entry name" value="gram_neg_porins"/>
    <property type="match status" value="1"/>
</dbReference>
<dbReference type="Proteomes" id="UP000382040">
    <property type="component" value="Unassembled WGS sequence"/>
</dbReference>
<evidence type="ECO:0000256" key="9">
    <source>
        <dbReference type="ARBA" id="ARBA00023136"/>
    </source>
</evidence>
<feature type="chain" id="PRO_5022671049" evidence="11">
    <location>
        <begin position="25"/>
        <end position="380"/>
    </location>
</feature>
<dbReference type="PANTHER" id="PTHR34501:SF9">
    <property type="entry name" value="MAJOR OUTER MEMBRANE PROTEIN P.IA"/>
    <property type="match status" value="1"/>
</dbReference>
<dbReference type="GO" id="GO:0006811">
    <property type="term" value="P:monoatomic ion transport"/>
    <property type="evidence" value="ECO:0007669"/>
    <property type="project" value="UniProtKB-KW"/>
</dbReference>
<dbReference type="PRINTS" id="PR00184">
    <property type="entry name" value="NEISSPPORIN"/>
</dbReference>
<dbReference type="EMBL" id="CABPST010000001">
    <property type="protein sequence ID" value="VVE86291.1"/>
    <property type="molecule type" value="Genomic_DNA"/>
</dbReference>
<evidence type="ECO:0000313" key="14">
    <source>
        <dbReference type="Proteomes" id="UP000382040"/>
    </source>
</evidence>
<dbReference type="PANTHER" id="PTHR34501">
    <property type="entry name" value="PROTEIN YDDL-RELATED"/>
    <property type="match status" value="1"/>
</dbReference>
<dbReference type="InterPro" id="IPR002299">
    <property type="entry name" value="Porin_Neis"/>
</dbReference>
<accession>A0A5E5BJ88</accession>
<feature type="domain" description="Porin" evidence="12">
    <location>
        <begin position="8"/>
        <end position="347"/>
    </location>
</feature>
<dbReference type="GO" id="GO:0015288">
    <property type="term" value="F:porin activity"/>
    <property type="evidence" value="ECO:0007669"/>
    <property type="project" value="UniProtKB-KW"/>
</dbReference>
<protein>
    <submittedName>
        <fullName evidence="13">Membrane protein</fullName>
    </submittedName>
</protein>
<keyword evidence="10" id="KW-0998">Cell outer membrane</keyword>
<evidence type="ECO:0000256" key="5">
    <source>
        <dbReference type="ARBA" id="ARBA00022692"/>
    </source>
</evidence>
<organism evidence="13 14">
    <name type="scientific">Pandoraea bronchicola</name>
    <dbReference type="NCBI Taxonomy" id="2508287"/>
    <lineage>
        <taxon>Bacteria</taxon>
        <taxon>Pseudomonadati</taxon>
        <taxon>Pseudomonadota</taxon>
        <taxon>Betaproteobacteria</taxon>
        <taxon>Burkholderiales</taxon>
        <taxon>Burkholderiaceae</taxon>
        <taxon>Pandoraea</taxon>
    </lineage>
</organism>
<dbReference type="SUPFAM" id="SSF56935">
    <property type="entry name" value="Porins"/>
    <property type="match status" value="1"/>
</dbReference>
<evidence type="ECO:0000256" key="1">
    <source>
        <dbReference type="ARBA" id="ARBA00004571"/>
    </source>
</evidence>
<dbReference type="GO" id="GO:0046930">
    <property type="term" value="C:pore complex"/>
    <property type="evidence" value="ECO:0007669"/>
    <property type="project" value="UniProtKB-KW"/>
</dbReference>
<evidence type="ECO:0000256" key="6">
    <source>
        <dbReference type="ARBA" id="ARBA00022729"/>
    </source>
</evidence>
<evidence type="ECO:0000256" key="7">
    <source>
        <dbReference type="ARBA" id="ARBA00023065"/>
    </source>
</evidence>
<reference evidence="13 14" key="1">
    <citation type="submission" date="2019-08" db="EMBL/GenBank/DDBJ databases">
        <authorList>
            <person name="Peeters C."/>
        </authorList>
    </citation>
    <scope>NUCLEOTIDE SEQUENCE [LARGE SCALE GENOMIC DNA]</scope>
    <source>
        <strain evidence="13 14">LMG 20603</strain>
    </source>
</reference>
<dbReference type="InterPro" id="IPR023614">
    <property type="entry name" value="Porin_dom_sf"/>
</dbReference>
<dbReference type="GO" id="GO:0009279">
    <property type="term" value="C:cell outer membrane"/>
    <property type="evidence" value="ECO:0007669"/>
    <property type="project" value="UniProtKB-SubCell"/>
</dbReference>
<keyword evidence="14" id="KW-1185">Reference proteome</keyword>
<evidence type="ECO:0000256" key="3">
    <source>
        <dbReference type="ARBA" id="ARBA00022448"/>
    </source>
</evidence>
<dbReference type="AlphaFoldDB" id="A0A5E5BJ88"/>
<proteinExistence type="predicted"/>
<sequence>MTFKGLPALALAAGLALAHTSASAQSVTLYGILDTGVEYISHAGANNSSLVRMPGNTGSLPSRWGLRGDEDLGGGLHAVFALESGFNVRAGDLNQGGRLFGRQAWVGLSNSYGTLSFGRQYSMTFWVMGDADILGPDLYGSGSLDNYIPNARSDNTVAYKGVFQGLTVGTTYSFGRDSGGTGNSPGQGTCAGQTPGQMTSCRQVSAMLKYDTAWFGVAGAWDEQRGGAGAAASFFNGAATVPLTSSSDKDTRWQLNGYVKGGNWKAGAGWLGRRVQTASAAVADVNSDMFYIGALYQFTPAFAVDGEVFRMLNARQNTRATMATLRGTYFLSKRTAVYTQVAWLANSEHAAYSVSSGGAGGSPTAGTSQLGVNVGLRHTF</sequence>
<evidence type="ECO:0000256" key="11">
    <source>
        <dbReference type="SAM" id="SignalP"/>
    </source>
</evidence>
<evidence type="ECO:0000256" key="8">
    <source>
        <dbReference type="ARBA" id="ARBA00023114"/>
    </source>
</evidence>
<keyword evidence="8" id="KW-0626">Porin</keyword>
<evidence type="ECO:0000259" key="12">
    <source>
        <dbReference type="Pfam" id="PF13609"/>
    </source>
</evidence>
<comment type="subcellular location">
    <subcellularLocation>
        <location evidence="1">Cell outer membrane</location>
        <topology evidence="1">Multi-pass membrane protein</topology>
    </subcellularLocation>
</comment>
<keyword evidence="3" id="KW-0813">Transport</keyword>
<comment type="subunit">
    <text evidence="2">Homotrimer.</text>
</comment>
<dbReference type="Gene3D" id="2.40.160.10">
    <property type="entry name" value="Porin"/>
    <property type="match status" value="1"/>
</dbReference>
<dbReference type="InterPro" id="IPR033900">
    <property type="entry name" value="Gram_neg_porin_domain"/>
</dbReference>
<name>A0A5E5BJ88_9BURK</name>
<evidence type="ECO:0000256" key="2">
    <source>
        <dbReference type="ARBA" id="ARBA00011233"/>
    </source>
</evidence>
<feature type="signal peptide" evidence="11">
    <location>
        <begin position="1"/>
        <end position="24"/>
    </location>
</feature>
<keyword evidence="7" id="KW-0406">Ion transport</keyword>
<dbReference type="Pfam" id="PF13609">
    <property type="entry name" value="Porin_4"/>
    <property type="match status" value="1"/>
</dbReference>
<dbReference type="InterPro" id="IPR050298">
    <property type="entry name" value="Gram-neg_bact_OMP"/>
</dbReference>
<keyword evidence="6 11" id="KW-0732">Signal</keyword>
<evidence type="ECO:0000313" key="13">
    <source>
        <dbReference type="EMBL" id="VVE86291.1"/>
    </source>
</evidence>
<gene>
    <name evidence="13" type="ORF">PBR20603_00210</name>
</gene>
<evidence type="ECO:0000256" key="4">
    <source>
        <dbReference type="ARBA" id="ARBA00022452"/>
    </source>
</evidence>
<keyword evidence="5" id="KW-0812">Transmembrane</keyword>